<evidence type="ECO:0000313" key="3">
    <source>
        <dbReference type="EMBL" id="GAP28553.1"/>
    </source>
</evidence>
<dbReference type="OrthoDB" id="4134439at2"/>
<sequence>MERPAWAPEGVDMNRPSPARMYDALLGGSHNFEVDRQAAEQAKKLVPDLPRLALSNRAFLRRAVRFLVDSGVRQFLDIGSGVPTAGNVHEVAQAIDPECRVLYADIDPVAVAHARAILRGNDRAAAIEADLRAPAALLEQARATGVIDFDQPVGVLLIAVLHLASDADAPVEKVNALYDAVPVGSYVAISHLTSASRPDDAAKLQNNSAKVSRIGLQFRSREEITALFGKWDPIEPGVVELPLWRPESDRDQHEEPGRSLGLAGVGRKA</sequence>
<dbReference type="InterPro" id="IPR029063">
    <property type="entry name" value="SAM-dependent_MTases_sf"/>
</dbReference>
<reference evidence="3 4" key="2">
    <citation type="journal article" date="2016" name="Genome Announc.">
        <title>Draft Genome Sequence of Erythromycin- and Oxytetracycline-Sensitive Nocardia seriolae Strain U-1 (NBRC 110359).</title>
        <authorList>
            <person name="Imajoh M."/>
            <person name="Sukeda M."/>
            <person name="Shimizu M."/>
            <person name="Yamane J."/>
            <person name="Ohnishi K."/>
            <person name="Oshima S."/>
        </authorList>
    </citation>
    <scope>NUCLEOTIDE SEQUENCE [LARGE SCALE GENOMIC DNA]</scope>
    <source>
        <strain evidence="3 4">U-1</strain>
    </source>
</reference>
<protein>
    <recommendedName>
        <fullName evidence="6">S-adenosyl methyltransferase</fullName>
    </recommendedName>
</protein>
<dbReference type="EMBL" id="BBYQ01000038">
    <property type="protein sequence ID" value="GAP28553.1"/>
    <property type="molecule type" value="Genomic_DNA"/>
</dbReference>
<name>A0A0B8NDC1_9NOCA</name>
<dbReference type="KEGG" id="nsr:NS506_05477"/>
<evidence type="ECO:0000313" key="2">
    <source>
        <dbReference type="EMBL" id="APA99523.1"/>
    </source>
</evidence>
<feature type="compositionally biased region" description="Basic and acidic residues" evidence="1">
    <location>
        <begin position="246"/>
        <end position="257"/>
    </location>
</feature>
<dbReference type="Proteomes" id="UP000180166">
    <property type="component" value="Chromosome"/>
</dbReference>
<evidence type="ECO:0008006" key="6">
    <source>
        <dbReference type="Google" id="ProtNLM"/>
    </source>
</evidence>
<dbReference type="SUPFAM" id="SSF53335">
    <property type="entry name" value="S-adenosyl-L-methionine-dependent methyltransferases"/>
    <property type="match status" value="1"/>
</dbReference>
<keyword evidence="4" id="KW-1185">Reference proteome</keyword>
<evidence type="ECO:0000256" key="1">
    <source>
        <dbReference type="SAM" id="MobiDB-lite"/>
    </source>
</evidence>
<dbReference type="AlphaFoldDB" id="A0A0B8NDC1"/>
<reference evidence="2 5" key="3">
    <citation type="submission" date="2016-10" db="EMBL/GenBank/DDBJ databases">
        <title>Genome sequence of Nocardia seriolae strain EM150506, isolated from Anguila japonica.</title>
        <authorList>
            <person name="Han H.-J."/>
        </authorList>
    </citation>
    <scope>NUCLEOTIDE SEQUENCE [LARGE SCALE GENOMIC DNA]</scope>
    <source>
        <strain evidence="2 5">EM150506</strain>
    </source>
</reference>
<accession>A0A0B8NDC1</accession>
<organism evidence="3 4">
    <name type="scientific">Nocardia seriolae</name>
    <dbReference type="NCBI Taxonomy" id="37332"/>
    <lineage>
        <taxon>Bacteria</taxon>
        <taxon>Bacillati</taxon>
        <taxon>Actinomycetota</taxon>
        <taxon>Actinomycetes</taxon>
        <taxon>Mycobacteriales</taxon>
        <taxon>Nocardiaceae</taxon>
        <taxon>Nocardia</taxon>
    </lineage>
</organism>
<dbReference type="GeneID" id="93374156"/>
<dbReference type="Gene3D" id="3.40.50.150">
    <property type="entry name" value="Vaccinia Virus protein VP39"/>
    <property type="match status" value="1"/>
</dbReference>
<evidence type="ECO:0000313" key="5">
    <source>
        <dbReference type="Proteomes" id="UP000180166"/>
    </source>
</evidence>
<proteinExistence type="predicted"/>
<dbReference type="Proteomes" id="UP000037179">
    <property type="component" value="Unassembled WGS sequence"/>
</dbReference>
<dbReference type="EMBL" id="CP017839">
    <property type="protein sequence ID" value="APA99523.1"/>
    <property type="molecule type" value="Genomic_DNA"/>
</dbReference>
<dbReference type="RefSeq" id="WP_033089049.1">
    <property type="nucleotide sequence ID" value="NZ_AP017900.1"/>
</dbReference>
<dbReference type="PIRSF" id="PIRSF017393">
    <property type="entry name" value="MTase_SAV2177"/>
    <property type="match status" value="1"/>
</dbReference>
<gene>
    <name evidence="2" type="ORF">NS506_05477</name>
    <name evidence="3" type="ORF">NSK11_contig00038-0009</name>
</gene>
<reference evidence="4" key="1">
    <citation type="submission" date="2015-07" db="EMBL/GenBank/DDBJ databases">
        <title>Nocardia seriolae U-1 whole genome shotgun sequence.</title>
        <authorList>
            <person name="Imajoh M."/>
            <person name="Fukumoto Y."/>
            <person name="Sukeda M."/>
            <person name="Yamane J."/>
            <person name="Yamasaki K."/>
            <person name="Shimizu M."/>
            <person name="Ohnishi K."/>
            <person name="Oshima S."/>
        </authorList>
    </citation>
    <scope>NUCLEOTIDE SEQUENCE [LARGE SCALE GENOMIC DNA]</scope>
    <source>
        <strain evidence="4">U-1</strain>
    </source>
</reference>
<feature type="region of interest" description="Disordered" evidence="1">
    <location>
        <begin position="245"/>
        <end position="269"/>
    </location>
</feature>
<dbReference type="Pfam" id="PF04672">
    <property type="entry name" value="Methyltransf_19"/>
    <property type="match status" value="1"/>
</dbReference>
<dbReference type="InterPro" id="IPR006764">
    <property type="entry name" value="SAM_dep_MeTrfase_SAV2177_type"/>
</dbReference>
<evidence type="ECO:0000313" key="4">
    <source>
        <dbReference type="Proteomes" id="UP000037179"/>
    </source>
</evidence>